<comment type="caution">
    <text evidence="1">The sequence shown here is derived from an EMBL/GenBank/DDBJ whole genome shotgun (WGS) entry which is preliminary data.</text>
</comment>
<evidence type="ECO:0008006" key="3">
    <source>
        <dbReference type="Google" id="ProtNLM"/>
    </source>
</evidence>
<protein>
    <recommendedName>
        <fullName evidence="3">DUF2236 domain-containing protein</fullName>
    </recommendedName>
</protein>
<accession>A0ABP9RMF5</accession>
<dbReference type="Pfam" id="PF19749">
    <property type="entry name" value="DUF6236"/>
    <property type="match status" value="1"/>
</dbReference>
<name>A0ABP9RMF5_9ACTN</name>
<dbReference type="RefSeq" id="WP_345626886.1">
    <property type="nucleotide sequence ID" value="NZ_BAABJQ010000003.1"/>
</dbReference>
<dbReference type="EMBL" id="BAABJQ010000003">
    <property type="protein sequence ID" value="GAA5180285.1"/>
    <property type="molecule type" value="Genomic_DNA"/>
</dbReference>
<organism evidence="1 2">
    <name type="scientific">Rugosimonospora acidiphila</name>
    <dbReference type="NCBI Taxonomy" id="556531"/>
    <lineage>
        <taxon>Bacteria</taxon>
        <taxon>Bacillati</taxon>
        <taxon>Actinomycetota</taxon>
        <taxon>Actinomycetes</taxon>
        <taxon>Micromonosporales</taxon>
        <taxon>Micromonosporaceae</taxon>
        <taxon>Rugosimonospora</taxon>
    </lineage>
</organism>
<sequence length="394" mass="42846">MSTRGFRARAVYYPYFHVRDDRWLKVAALYWPSIVRIVPEDYPTRDSETVRVLAGELNFIERQAPGASVDAIEPRFLALVAQHGPSLRERLGIDLARARAVGTAFGSGDRVGAVHTGQIAPRLTAALVDAGLAVSFRVDLSGETDRDWMVMDERLVSAYAGALADDFARANRLLPTTDQPAAFVVAHDWTAQHLAAALLDIPGPPPTQRAAPLEEVLALLTLRLVVPANLDRVPASAIVEVRRRFGAEFLAFGAEIDRAAADLAELADIRDRRTLERYLREEIAHRFEEPMHSLRRHLIALQLNPATSAINAKVQLPAATALGGAWLSGHELIAGGAAALVGLLAMRQGLRQRHAETMRASPVAAYLLNTRAQLAERGLLGQTLAGFKRVAGLA</sequence>
<dbReference type="Proteomes" id="UP001501570">
    <property type="component" value="Unassembled WGS sequence"/>
</dbReference>
<gene>
    <name evidence="1" type="ORF">GCM10023322_12240</name>
</gene>
<dbReference type="InterPro" id="IPR046203">
    <property type="entry name" value="DUF6236"/>
</dbReference>
<reference evidence="2" key="1">
    <citation type="journal article" date="2019" name="Int. J. Syst. Evol. Microbiol.">
        <title>The Global Catalogue of Microorganisms (GCM) 10K type strain sequencing project: providing services to taxonomists for standard genome sequencing and annotation.</title>
        <authorList>
            <consortium name="The Broad Institute Genomics Platform"/>
            <consortium name="The Broad Institute Genome Sequencing Center for Infectious Disease"/>
            <person name="Wu L."/>
            <person name="Ma J."/>
        </authorList>
    </citation>
    <scope>NUCLEOTIDE SEQUENCE [LARGE SCALE GENOMIC DNA]</scope>
    <source>
        <strain evidence="2">JCM 18304</strain>
    </source>
</reference>
<evidence type="ECO:0000313" key="1">
    <source>
        <dbReference type="EMBL" id="GAA5180285.1"/>
    </source>
</evidence>
<proteinExistence type="predicted"/>
<evidence type="ECO:0000313" key="2">
    <source>
        <dbReference type="Proteomes" id="UP001501570"/>
    </source>
</evidence>
<keyword evidence="2" id="KW-1185">Reference proteome</keyword>